<name>A0A1Q9C3L9_SYMMI</name>
<dbReference type="AlphaFoldDB" id="A0A1Q9C3L9"/>
<evidence type="ECO:0000313" key="1">
    <source>
        <dbReference type="EMBL" id="OLP77495.1"/>
    </source>
</evidence>
<reference evidence="1 2" key="1">
    <citation type="submission" date="2016-02" db="EMBL/GenBank/DDBJ databases">
        <title>Genome analysis of coral dinoflagellate symbionts highlights evolutionary adaptations to a symbiotic lifestyle.</title>
        <authorList>
            <person name="Aranda M."/>
            <person name="Li Y."/>
            <person name="Liew Y.J."/>
            <person name="Baumgarten S."/>
            <person name="Simakov O."/>
            <person name="Wilson M."/>
            <person name="Piel J."/>
            <person name="Ashoor H."/>
            <person name="Bougouffa S."/>
            <person name="Bajic V.B."/>
            <person name="Ryu T."/>
            <person name="Ravasi T."/>
            <person name="Bayer T."/>
            <person name="Micklem G."/>
            <person name="Kim H."/>
            <person name="Bhak J."/>
            <person name="Lajeunesse T.C."/>
            <person name="Voolstra C.R."/>
        </authorList>
    </citation>
    <scope>NUCLEOTIDE SEQUENCE [LARGE SCALE GENOMIC DNA]</scope>
    <source>
        <strain evidence="1 2">CCMP2467</strain>
    </source>
</reference>
<protein>
    <recommendedName>
        <fullName evidence="3">Ubiquitin-like domain-containing protein</fullName>
    </recommendedName>
</protein>
<dbReference type="SUPFAM" id="SSF54236">
    <property type="entry name" value="Ubiquitin-like"/>
    <property type="match status" value="1"/>
</dbReference>
<dbReference type="Proteomes" id="UP000186817">
    <property type="component" value="Unassembled WGS sequence"/>
</dbReference>
<dbReference type="EMBL" id="LSRX01001756">
    <property type="protein sequence ID" value="OLP77495.1"/>
    <property type="molecule type" value="Genomic_DNA"/>
</dbReference>
<gene>
    <name evidence="1" type="ORF">AK812_SmicGene42438</name>
</gene>
<sequence length="479" mass="53717">MLRHMGLGSPQGKGKETPTVTMMLLMLAHVPALMLSAGDWNWWPRQMSQEGGNVVQLMLMTHARRGRGDEAGQLDAAMQLMLLMRVRWSLKVKRPEDLQSQCSNLSVFGILWSMTTWVRIDKSLLAEGISPLGLKLRDGETYESRILESPLQELFHPLDACHGCSQLLAKVYDPRRDNGRHPTFAGGTKVILPRISLVAVLASTGSIDSGTSVRVYVGNFEIVRICPLVLFLVAFVGFDQLAVQVEQQSEEQVCRHSCLEGRDHGQAERRCGKCLHAFLLCCVGLCQDVQKSRYRGTSGSLPPRATCETVPKHLRYPQHPAVRVFDCTEPMDPVTTIDNLPECGRLLRQIKIEIKEMEEAALNARTMDIEELKKAIRGHRAGRKRLVQQLDQLLEEQKIALNIHVLSGDDFPIRVSPWQSIKGVKMTIIQHPRMQTLVAGLAQIQLVPLGRHPELMADDREVDDYQLRDGDAVQLVLVV</sequence>
<proteinExistence type="predicted"/>
<accession>A0A1Q9C3L9</accession>
<evidence type="ECO:0000313" key="2">
    <source>
        <dbReference type="Proteomes" id="UP000186817"/>
    </source>
</evidence>
<evidence type="ECO:0008006" key="3">
    <source>
        <dbReference type="Google" id="ProtNLM"/>
    </source>
</evidence>
<organism evidence="1 2">
    <name type="scientific">Symbiodinium microadriaticum</name>
    <name type="common">Dinoflagellate</name>
    <name type="synonym">Zooxanthella microadriatica</name>
    <dbReference type="NCBI Taxonomy" id="2951"/>
    <lineage>
        <taxon>Eukaryota</taxon>
        <taxon>Sar</taxon>
        <taxon>Alveolata</taxon>
        <taxon>Dinophyceae</taxon>
        <taxon>Suessiales</taxon>
        <taxon>Symbiodiniaceae</taxon>
        <taxon>Symbiodinium</taxon>
    </lineage>
</organism>
<keyword evidence="2" id="KW-1185">Reference proteome</keyword>
<comment type="caution">
    <text evidence="1">The sequence shown here is derived from an EMBL/GenBank/DDBJ whole genome shotgun (WGS) entry which is preliminary data.</text>
</comment>
<dbReference type="InterPro" id="IPR029071">
    <property type="entry name" value="Ubiquitin-like_domsf"/>
</dbReference>